<feature type="compositionally biased region" description="Pro residues" evidence="1">
    <location>
        <begin position="210"/>
        <end position="235"/>
    </location>
</feature>
<feature type="region of interest" description="Disordered" evidence="1">
    <location>
        <begin position="930"/>
        <end position="967"/>
    </location>
</feature>
<feature type="compositionally biased region" description="Polar residues" evidence="1">
    <location>
        <begin position="122"/>
        <end position="140"/>
    </location>
</feature>
<feature type="region of interest" description="Disordered" evidence="1">
    <location>
        <begin position="362"/>
        <end position="385"/>
    </location>
</feature>
<feature type="region of interest" description="Disordered" evidence="1">
    <location>
        <begin position="550"/>
        <end position="586"/>
    </location>
</feature>
<feature type="region of interest" description="Disordered" evidence="1">
    <location>
        <begin position="1"/>
        <end position="249"/>
    </location>
</feature>
<dbReference type="GO" id="GO:0016301">
    <property type="term" value="F:kinase activity"/>
    <property type="evidence" value="ECO:0007669"/>
    <property type="project" value="UniProtKB-KW"/>
</dbReference>
<dbReference type="InterPro" id="IPR003124">
    <property type="entry name" value="WH2_dom"/>
</dbReference>
<keyword evidence="3" id="KW-0808">Transferase</keyword>
<keyword evidence="3" id="KW-0675">Receptor</keyword>
<dbReference type="GO" id="GO:0003779">
    <property type="term" value="F:actin binding"/>
    <property type="evidence" value="ECO:0007669"/>
    <property type="project" value="InterPro"/>
</dbReference>
<feature type="domain" description="WH2" evidence="2">
    <location>
        <begin position="965"/>
        <end position="985"/>
    </location>
</feature>
<feature type="compositionally biased region" description="Low complexity" evidence="1">
    <location>
        <begin position="1"/>
        <end position="14"/>
    </location>
</feature>
<feature type="compositionally biased region" description="Polar residues" evidence="1">
    <location>
        <begin position="51"/>
        <end position="74"/>
    </location>
</feature>
<keyword evidence="3" id="KW-0418">Kinase</keyword>
<feature type="compositionally biased region" description="Polar residues" evidence="1">
    <location>
        <begin position="292"/>
        <end position="302"/>
    </location>
</feature>
<sequence length="988" mass="108320">ESSSRSLSPDSSVSPRQPIQPSRPLRKRRPAPKPPTVPTSQPPQSTPPASHQKQSSPSTNGPVICHSRTSSDSSGYHEASVLSESPDSNNSSSLPDSLPRRSKLPSSHEPPNCTAAPKQKLSRSLSNLHQASTSTASMNGSLAHKSAMKPAQSTSSLVASRKKKPAPPPPVFSIAEEREETSSTTSRTSKTLPSGTRLQECYQIPDVIPQAPPSPPVVELPVEPPQTKPIPPTPSRIPDCVDNLAPRERKLPIPQPRRIVVLDRLEDMMRRMAQECDASLKSQGEGGEAIDSSDTSSIVTPSETERIEAEIERMFEQATREHVSLESGVDVGESPERLPSPPTVQLVKTEVQFNEPEDPFMDWEYKLPAPPTFRDDTNSPPLTEYSTMTVGKMKEVLYESTNNNRNVKANSGSTELIDELSSAVVDRKVLKSQSSTQCCKEDANPSNLDNFQITTYGDQSKRLVRLHSEEAPSSDTDGVSSIAHNKVETSKEIKLLVEEEKADLQEDKKAEVHPSLTDREQIKEFKPKASKTVFINDNLATCRKQLPVEPARSRPTSVDKPLMNGVVQNGESKHSERKTKGTSGVLEENCSDERLVSPVIRTSSFVQEKKECAPVKRSISYVSCLAKARMNLSKSNSDLLESSEEENPAVQPDQQIRLHLRPVVKSNLRKSSSEISINMGDPAESNKILDKQEASLQSLQVLRAILPQISQSQDSINTVGINTREITVSEEPANTFVRPTISVSTWGERPKRQVSIKSDRDYVFGQKVVLKPVSQVAKTSVPLPPQPKPPLSMDKRNKPSVYKTLETGNTKPIKLQQEATTSVIVNNGNANNTCGDQHTVGAGQLKLGDVSSTSSAAMTCNSRLPVVRSVELKKPYQLRQQEPIQPSPLIQQQQRPVSCYLFGCEPTIPPAAEPPVFTNSTEKKFTSIVGINHTPTPPPPPPSIVMLKPVSSTKRGQLPPPPLDPREELLRSIRSFGGRDSLRKVSTR</sequence>
<organism evidence="3">
    <name type="scientific">Rhodnius neglectus</name>
    <dbReference type="NCBI Taxonomy" id="72488"/>
    <lineage>
        <taxon>Eukaryota</taxon>
        <taxon>Metazoa</taxon>
        <taxon>Ecdysozoa</taxon>
        <taxon>Arthropoda</taxon>
        <taxon>Hexapoda</taxon>
        <taxon>Insecta</taxon>
        <taxon>Pterygota</taxon>
        <taxon>Neoptera</taxon>
        <taxon>Paraneoptera</taxon>
        <taxon>Hemiptera</taxon>
        <taxon>Heteroptera</taxon>
        <taxon>Panheteroptera</taxon>
        <taxon>Cimicomorpha</taxon>
        <taxon>Reduviidae</taxon>
        <taxon>Triatominae</taxon>
        <taxon>Rhodnius</taxon>
    </lineage>
</organism>
<feature type="compositionally biased region" description="Pro residues" evidence="1">
    <location>
        <begin position="32"/>
        <end position="46"/>
    </location>
</feature>
<feature type="non-terminal residue" evidence="3">
    <location>
        <position position="1"/>
    </location>
</feature>
<feature type="region of interest" description="Disordered" evidence="1">
    <location>
        <begin position="277"/>
        <end position="302"/>
    </location>
</feature>
<dbReference type="PROSITE" id="PS51082">
    <property type="entry name" value="WH2"/>
    <property type="match status" value="1"/>
</dbReference>
<feature type="region of interest" description="Disordered" evidence="1">
    <location>
        <begin position="323"/>
        <end position="347"/>
    </location>
</feature>
<feature type="compositionally biased region" description="Low complexity" evidence="1">
    <location>
        <begin position="80"/>
        <end position="97"/>
    </location>
</feature>
<accession>A0A0P4VX66</accession>
<dbReference type="AlphaFoldDB" id="A0A0P4VX66"/>
<evidence type="ECO:0000313" key="3">
    <source>
        <dbReference type="EMBL" id="JAI54166.1"/>
    </source>
</evidence>
<evidence type="ECO:0000256" key="1">
    <source>
        <dbReference type="SAM" id="MobiDB-lite"/>
    </source>
</evidence>
<name>A0A0P4VX66_9HEMI</name>
<dbReference type="EMBL" id="GDKW01002429">
    <property type="protein sequence ID" value="JAI54166.1"/>
    <property type="molecule type" value="mRNA"/>
</dbReference>
<reference evidence="3" key="1">
    <citation type="journal article" date="2016" name="PLoS Negl. Trop. Dis.">
        <title>A Deep Insight into the Sialome of Rhodnius neglectus, a Vector of Chagas Disease.</title>
        <authorList>
            <person name="Santiago P.B."/>
            <person name="Assumpcao T.C."/>
            <person name="Araujo C.N."/>
            <person name="Bastos I.M."/>
            <person name="Neves D."/>
            <person name="Silva I.G."/>
            <person name="Charneau S."/>
            <person name="Queiroz R.M."/>
            <person name="Raiol T."/>
            <person name="Oliveira J.V."/>
            <person name="Sousa M.V."/>
            <person name="Calvo E."/>
            <person name="Ribeiro J.M."/>
            <person name="Santana J.M."/>
        </authorList>
    </citation>
    <scope>NUCLEOTIDE SEQUENCE</scope>
    <source>
        <tissue evidence="3">Salivary glands</tissue>
    </source>
</reference>
<proteinExistence type="evidence at transcript level"/>
<protein>
    <submittedName>
        <fullName evidence="3">Putative proline-rich receptor-like protein kinase perk9</fullName>
    </submittedName>
</protein>
<evidence type="ECO:0000259" key="2">
    <source>
        <dbReference type="PROSITE" id="PS51082"/>
    </source>
</evidence>